<dbReference type="CDD" id="cd02516">
    <property type="entry name" value="CDP-ME_synthetase"/>
    <property type="match status" value="1"/>
</dbReference>
<evidence type="ECO:0000256" key="4">
    <source>
        <dbReference type="ARBA" id="ARBA00022679"/>
    </source>
</evidence>
<dbReference type="HAMAP" id="MF_00108">
    <property type="entry name" value="IspD"/>
    <property type="match status" value="1"/>
</dbReference>
<dbReference type="GO" id="GO:0019288">
    <property type="term" value="P:isopentenyl diphosphate biosynthetic process, methylerythritol 4-phosphate pathway"/>
    <property type="evidence" value="ECO:0007669"/>
    <property type="project" value="UniProtKB-UniRule"/>
</dbReference>
<dbReference type="NCBIfam" id="TIGR00453">
    <property type="entry name" value="ispD"/>
    <property type="match status" value="1"/>
</dbReference>
<protein>
    <recommendedName>
        <fullName evidence="7">2-C-methyl-D-erythritol 4-phosphate cytidylyltransferase</fullName>
        <ecNumber evidence="7">2.7.7.60</ecNumber>
    </recommendedName>
    <alternativeName>
        <fullName evidence="7">4-diphosphocytidyl-2C-methyl-D-erythritol synthase</fullName>
    </alternativeName>
    <alternativeName>
        <fullName evidence="7">MEP cytidylyltransferase</fullName>
        <shortName evidence="7">MCT</shortName>
    </alternativeName>
</protein>
<evidence type="ECO:0000256" key="6">
    <source>
        <dbReference type="ARBA" id="ARBA00023229"/>
    </source>
</evidence>
<dbReference type="AlphaFoldDB" id="A0A7Y9ZBY6"/>
<reference evidence="8 9" key="1">
    <citation type="submission" date="2020-07" db="EMBL/GenBank/DDBJ databases">
        <title>Sequencing the genomes of 1000 actinobacteria strains.</title>
        <authorList>
            <person name="Klenk H.-P."/>
        </authorList>
    </citation>
    <scope>NUCLEOTIDE SEQUENCE [LARGE SCALE GENOMIC DNA]</scope>
    <source>
        <strain evidence="8 9">DSM 19970</strain>
    </source>
</reference>
<dbReference type="EC" id="2.7.7.60" evidence="7"/>
<dbReference type="InterPro" id="IPR001228">
    <property type="entry name" value="IspD"/>
</dbReference>
<dbReference type="InterPro" id="IPR018294">
    <property type="entry name" value="ISPD_synthase_CS"/>
</dbReference>
<feature type="site" description="Positions MEP for the nucleophilic attack" evidence="7">
    <location>
        <position position="150"/>
    </location>
</feature>
<dbReference type="PROSITE" id="PS01295">
    <property type="entry name" value="ISPD"/>
    <property type="match status" value="1"/>
</dbReference>
<evidence type="ECO:0000256" key="3">
    <source>
        <dbReference type="ARBA" id="ARBA00009789"/>
    </source>
</evidence>
<proteinExistence type="inferred from homology"/>
<evidence type="ECO:0000256" key="5">
    <source>
        <dbReference type="ARBA" id="ARBA00022695"/>
    </source>
</evidence>
<comment type="catalytic activity">
    <reaction evidence="1 7">
        <text>2-C-methyl-D-erythritol 4-phosphate + CTP + H(+) = 4-CDP-2-C-methyl-D-erythritol + diphosphate</text>
        <dbReference type="Rhea" id="RHEA:13429"/>
        <dbReference type="ChEBI" id="CHEBI:15378"/>
        <dbReference type="ChEBI" id="CHEBI:33019"/>
        <dbReference type="ChEBI" id="CHEBI:37563"/>
        <dbReference type="ChEBI" id="CHEBI:57823"/>
        <dbReference type="ChEBI" id="CHEBI:58262"/>
        <dbReference type="EC" id="2.7.7.60"/>
    </reaction>
</comment>
<sequence length="223" mass="23393">MNLAAVITAAGSGSRLGRDLPKALVPIDGVSLVRWAASYLASVTDRIVVTAPADAIDDFVAALDGVAARVSVVPGGSSRQDSVAVGLAELADLSDDDAVLVHDAARPFMPVAVFGRLLEAIEHHDAAIPVLAVVDTIVSGVGGEVEYLDRDRLGAVQTPQAFRIGAVRDAHKRAAADGIVATDDASLVLHYGYRLATVEGDPLGRKITYPEDLEAFERRFSSR</sequence>
<evidence type="ECO:0000313" key="9">
    <source>
        <dbReference type="Proteomes" id="UP000547973"/>
    </source>
</evidence>
<dbReference type="Pfam" id="PF01128">
    <property type="entry name" value="IspD"/>
    <property type="match status" value="1"/>
</dbReference>
<evidence type="ECO:0000256" key="1">
    <source>
        <dbReference type="ARBA" id="ARBA00001282"/>
    </source>
</evidence>
<dbReference type="Gene3D" id="3.90.550.10">
    <property type="entry name" value="Spore Coat Polysaccharide Biosynthesis Protein SpsA, Chain A"/>
    <property type="match status" value="1"/>
</dbReference>
<dbReference type="PANTHER" id="PTHR32125">
    <property type="entry name" value="2-C-METHYL-D-ERYTHRITOL 4-PHOSPHATE CYTIDYLYLTRANSFERASE, CHLOROPLASTIC"/>
    <property type="match status" value="1"/>
</dbReference>
<keyword evidence="6 7" id="KW-0414">Isoprene biosynthesis</keyword>
<accession>A0A7Y9ZBY6</accession>
<dbReference type="Proteomes" id="UP000547973">
    <property type="component" value="Unassembled WGS sequence"/>
</dbReference>
<dbReference type="EMBL" id="JACBZO010000001">
    <property type="protein sequence ID" value="NYI40541.1"/>
    <property type="molecule type" value="Genomic_DNA"/>
</dbReference>
<dbReference type="UniPathway" id="UPA00056">
    <property type="reaction ID" value="UER00093"/>
</dbReference>
<evidence type="ECO:0000313" key="8">
    <source>
        <dbReference type="EMBL" id="NYI40541.1"/>
    </source>
</evidence>
<feature type="site" description="Transition state stabilizer" evidence="7">
    <location>
        <position position="15"/>
    </location>
</feature>
<dbReference type="InterPro" id="IPR050088">
    <property type="entry name" value="IspD/TarI_cytidylyltransf_bact"/>
</dbReference>
<keyword evidence="9" id="KW-1185">Reference proteome</keyword>
<comment type="similarity">
    <text evidence="3 7">Belongs to the IspD/TarI cytidylyltransferase family. IspD subfamily.</text>
</comment>
<feature type="site" description="Transition state stabilizer" evidence="7">
    <location>
        <position position="22"/>
    </location>
</feature>
<comment type="function">
    <text evidence="7">Catalyzes the formation of 4-diphosphocytidyl-2-C-methyl-D-erythritol from CTP and 2-C-methyl-D-erythritol 4-phosphate (MEP).</text>
</comment>
<keyword evidence="5 7" id="KW-0548">Nucleotidyltransferase</keyword>
<comment type="pathway">
    <text evidence="2 7">Isoprenoid biosynthesis; isopentenyl diphosphate biosynthesis via DXP pathway; isopentenyl diphosphate from 1-deoxy-D-xylulose 5-phosphate: step 2/6.</text>
</comment>
<name>A0A7Y9ZBY6_9MICO</name>
<keyword evidence="4 7" id="KW-0808">Transferase</keyword>
<dbReference type="InterPro" id="IPR029044">
    <property type="entry name" value="Nucleotide-diphossugar_trans"/>
</dbReference>
<comment type="caution">
    <text evidence="8">The sequence shown here is derived from an EMBL/GenBank/DDBJ whole genome shotgun (WGS) entry which is preliminary data.</text>
</comment>
<dbReference type="GO" id="GO:0050518">
    <property type="term" value="F:2-C-methyl-D-erythritol 4-phosphate cytidylyltransferase activity"/>
    <property type="evidence" value="ECO:0007669"/>
    <property type="project" value="UniProtKB-UniRule"/>
</dbReference>
<evidence type="ECO:0000256" key="7">
    <source>
        <dbReference type="HAMAP-Rule" id="MF_00108"/>
    </source>
</evidence>
<feature type="site" description="Positions MEP for the nucleophilic attack" evidence="7">
    <location>
        <position position="206"/>
    </location>
</feature>
<gene>
    <name evidence="7" type="primary">ispD</name>
    <name evidence="8" type="ORF">BKA03_000660</name>
</gene>
<dbReference type="OrthoDB" id="9802561at2"/>
<dbReference type="SUPFAM" id="SSF53448">
    <property type="entry name" value="Nucleotide-diphospho-sugar transferases"/>
    <property type="match status" value="1"/>
</dbReference>
<dbReference type="PANTHER" id="PTHR32125:SF4">
    <property type="entry name" value="2-C-METHYL-D-ERYTHRITOL 4-PHOSPHATE CYTIDYLYLTRANSFERASE, CHLOROPLASTIC"/>
    <property type="match status" value="1"/>
</dbReference>
<evidence type="ECO:0000256" key="2">
    <source>
        <dbReference type="ARBA" id="ARBA00004787"/>
    </source>
</evidence>
<organism evidence="8 9">
    <name type="scientific">Demequina lutea</name>
    <dbReference type="NCBI Taxonomy" id="431489"/>
    <lineage>
        <taxon>Bacteria</taxon>
        <taxon>Bacillati</taxon>
        <taxon>Actinomycetota</taxon>
        <taxon>Actinomycetes</taxon>
        <taxon>Micrococcales</taxon>
        <taxon>Demequinaceae</taxon>
        <taxon>Demequina</taxon>
    </lineage>
</organism>
<dbReference type="InterPro" id="IPR034683">
    <property type="entry name" value="IspD/TarI"/>
</dbReference>
<dbReference type="RefSeq" id="WP_062074671.1">
    <property type="nucleotide sequence ID" value="NZ_BBRC01000003.1"/>
</dbReference>